<evidence type="ECO:0000256" key="1">
    <source>
        <dbReference type="SAM" id="MobiDB-lite"/>
    </source>
</evidence>
<protein>
    <submittedName>
        <fullName evidence="3">Uncharacterized protein</fullName>
    </submittedName>
</protein>
<proteinExistence type="predicted"/>
<dbReference type="AlphaFoldDB" id="A0A4Z0AWQ1"/>
<dbReference type="Proteomes" id="UP000297391">
    <property type="component" value="Unassembled WGS sequence"/>
</dbReference>
<feature type="signal peptide" evidence="2">
    <location>
        <begin position="1"/>
        <end position="25"/>
    </location>
</feature>
<reference evidence="3 4" key="1">
    <citation type="journal article" date="2019" name="Syst. Appl. Microbiol.">
        <title>New species of pathogenic Pseudomonas isolated from citrus in Tunisia: Proposal of Pseudomonas kairouanensis sp. nov. and Pseudomonas nabeulensis sp. nov.</title>
        <authorList>
            <person name="Oueslati M."/>
            <person name="Mulet M."/>
            <person name="Gomila M."/>
            <person name="Berge O."/>
            <person name="Hajlaoui M.R."/>
            <person name="Lalucat J."/>
            <person name="Sadfi-Zouaoui N."/>
            <person name="Garcia-Valdes E."/>
        </authorList>
    </citation>
    <scope>NUCLEOTIDE SEQUENCE [LARGE SCALE GENOMIC DNA]</scope>
    <source>
        <strain evidence="3 4">KC12</strain>
    </source>
</reference>
<sequence length="79" mass="8240">MKTPSSQRILLILGLSLLLSGPTLAAFGDNTAPAANALPPGTIPSSQSDGEKKTDTRQQAPKPDDSQKDKDKQPPRSGS</sequence>
<gene>
    <name evidence="3" type="ORF">DYL59_08600</name>
</gene>
<feature type="region of interest" description="Disordered" evidence="1">
    <location>
        <begin position="28"/>
        <end position="79"/>
    </location>
</feature>
<dbReference type="RefSeq" id="WP_135288790.1">
    <property type="nucleotide sequence ID" value="NZ_QUZU01000007.1"/>
</dbReference>
<dbReference type="EMBL" id="QUZU01000007">
    <property type="protein sequence ID" value="TFY90589.1"/>
    <property type="molecule type" value="Genomic_DNA"/>
</dbReference>
<feature type="compositionally biased region" description="Basic and acidic residues" evidence="1">
    <location>
        <begin position="49"/>
        <end position="79"/>
    </location>
</feature>
<name>A0A4Z0AWQ1_9PSED</name>
<keyword evidence="4" id="KW-1185">Reference proteome</keyword>
<evidence type="ECO:0000256" key="2">
    <source>
        <dbReference type="SAM" id="SignalP"/>
    </source>
</evidence>
<organism evidence="3 4">
    <name type="scientific">Pseudomonas kairouanensis</name>
    <dbReference type="NCBI Taxonomy" id="2293832"/>
    <lineage>
        <taxon>Bacteria</taxon>
        <taxon>Pseudomonadati</taxon>
        <taxon>Pseudomonadota</taxon>
        <taxon>Gammaproteobacteria</taxon>
        <taxon>Pseudomonadales</taxon>
        <taxon>Pseudomonadaceae</taxon>
        <taxon>Pseudomonas</taxon>
    </lineage>
</organism>
<feature type="chain" id="PRO_5021451751" evidence="2">
    <location>
        <begin position="26"/>
        <end position="79"/>
    </location>
</feature>
<keyword evidence="2" id="KW-0732">Signal</keyword>
<evidence type="ECO:0000313" key="4">
    <source>
        <dbReference type="Proteomes" id="UP000297391"/>
    </source>
</evidence>
<evidence type="ECO:0000313" key="3">
    <source>
        <dbReference type="EMBL" id="TFY90589.1"/>
    </source>
</evidence>
<accession>A0A4Z0AWQ1</accession>
<dbReference type="OrthoDB" id="7031150at2"/>
<comment type="caution">
    <text evidence="3">The sequence shown here is derived from an EMBL/GenBank/DDBJ whole genome shotgun (WGS) entry which is preliminary data.</text>
</comment>